<keyword evidence="1" id="KW-0413">Isomerase</keyword>
<evidence type="ECO:0000313" key="6">
    <source>
        <dbReference type="Proteomes" id="UP000094296"/>
    </source>
</evidence>
<evidence type="ECO:0000256" key="3">
    <source>
        <dbReference type="ARBA" id="ARBA00038455"/>
    </source>
</evidence>
<dbReference type="Proteomes" id="UP000094296">
    <property type="component" value="Unassembled WGS sequence"/>
</dbReference>
<dbReference type="OrthoDB" id="8629576at2"/>
<dbReference type="CDD" id="cd00377">
    <property type="entry name" value="ICL_PEPM"/>
    <property type="match status" value="1"/>
</dbReference>
<dbReference type="SUPFAM" id="SSF53448">
    <property type="entry name" value="Nucleotide-diphospho-sugar transferases"/>
    <property type="match status" value="1"/>
</dbReference>
<sequence>MKKTTQLKNLIQSRDLQFIMEAHNGLSAKIVEEAGFKGIWGSGLSISASLGVRDNNEASWTQVLDVLEFMSDATSIPILLDGDTGYGNFNNMRRLVKKLEQRNIAGVCIEDKLFPKTNSFIGGEAQPLADIEEFCGKIQAAKESQTDDDFMVVARVEAFIAGWGLDEALRRAEAYRLAGADAILMHSKKSDPSDIEAFMKEWGNRHPVVIVPTKYYSTPTEYFKELGINLVIWANHNIRSSITAMQNTTKQVFNDESLINVEGNIASVSEVFRIQGADELKEAEKKYLPTNNKDISAVILAASQGEQFGELTKDKPKSMLLVNGKPILATQIEQLNQVGIKRISVVRGFAKEKISFANVNMIDNEQYDESKELYSLYLALNRVNGDTLITYGDIIYKSYILNELLNDPNDITIIVDSDYEQSGSFHDYVTADQPYCRKQFNQAVKFQQMSTDIPKEKICGEFIGLWKVSKEGAKHVQDAFTKLSKEYDIKTLRLQDLFNEIAKEHTVAIKYIRGSWLDIDDIIDLQKAGEL</sequence>
<dbReference type="PANTHER" id="PTHR42905">
    <property type="entry name" value="PHOSPHOENOLPYRUVATE CARBOXYLASE"/>
    <property type="match status" value="1"/>
</dbReference>
<keyword evidence="6" id="KW-1185">Reference proteome</keyword>
<dbReference type="InterPro" id="IPR029044">
    <property type="entry name" value="Nucleotide-diphossugar_trans"/>
</dbReference>
<comment type="similarity">
    <text evidence="3">Belongs to the isocitrate lyase/PEP mutase superfamily. PEP mutase family.</text>
</comment>
<dbReference type="EMBL" id="MIJE01000005">
    <property type="protein sequence ID" value="OEF97723.1"/>
    <property type="molecule type" value="Genomic_DNA"/>
</dbReference>
<dbReference type="InterPro" id="IPR039556">
    <property type="entry name" value="ICL/PEPM"/>
</dbReference>
<accession>A0A1E5G3S0</accession>
<name>A0A1E5G3S0_9FIRM</name>
<dbReference type="SUPFAM" id="SSF51621">
    <property type="entry name" value="Phosphoenolpyruvate/pyruvate domain"/>
    <property type="match status" value="1"/>
</dbReference>
<keyword evidence="5" id="KW-0670">Pyruvate</keyword>
<dbReference type="InterPro" id="IPR012698">
    <property type="entry name" value="PEnolPyrv_PMutase_core"/>
</dbReference>
<reference evidence="5 6" key="1">
    <citation type="submission" date="2016-09" db="EMBL/GenBank/DDBJ databases">
        <title>Draft genome sequence for the type strain of Desulfuribacillus alkaliarsenatis AHT28, an obligately anaerobic, sulfidogenic bacterium isolated from Russian soda lake sediments.</title>
        <authorList>
            <person name="Abin C.A."/>
            <person name="Hollibaugh J.T."/>
        </authorList>
    </citation>
    <scope>NUCLEOTIDE SEQUENCE [LARGE SCALE GENOMIC DNA]</scope>
    <source>
        <strain evidence="5 6">AHT28</strain>
    </source>
</reference>
<dbReference type="Gene3D" id="3.20.20.60">
    <property type="entry name" value="Phosphoenolpyruvate-binding domains"/>
    <property type="match status" value="1"/>
</dbReference>
<dbReference type="PANTHER" id="PTHR42905:SF7">
    <property type="entry name" value="PHOSPHOENOLPYRUVATE PHOSPHOMUTASE"/>
    <property type="match status" value="1"/>
</dbReference>
<dbReference type="GO" id="GO:0050188">
    <property type="term" value="F:phosphoenolpyruvate mutase activity"/>
    <property type="evidence" value="ECO:0007669"/>
    <property type="project" value="UniProtKB-EC"/>
</dbReference>
<dbReference type="CDD" id="cd02523">
    <property type="entry name" value="PC_cytidylyltransferase"/>
    <property type="match status" value="1"/>
</dbReference>
<dbReference type="AlphaFoldDB" id="A0A1E5G3S0"/>
<comment type="caution">
    <text evidence="5">The sequence shown here is derived from an EMBL/GenBank/DDBJ whole genome shotgun (WGS) entry which is preliminary data.</text>
</comment>
<dbReference type="EC" id="5.4.2.9" evidence="2"/>
<dbReference type="Gene3D" id="3.90.550.10">
    <property type="entry name" value="Spore Coat Polysaccharide Biosynthesis Protein SpsA, Chain A"/>
    <property type="match status" value="1"/>
</dbReference>
<dbReference type="Pfam" id="PF13714">
    <property type="entry name" value="PEP_mutase"/>
    <property type="match status" value="1"/>
</dbReference>
<dbReference type="NCBIfam" id="TIGR02320">
    <property type="entry name" value="PEP_mutase"/>
    <property type="match status" value="1"/>
</dbReference>
<dbReference type="InterPro" id="IPR025877">
    <property type="entry name" value="MobA-like_NTP_Trfase"/>
</dbReference>
<protein>
    <recommendedName>
        <fullName evidence="2">phosphoenolpyruvate mutase</fullName>
        <ecNumber evidence="2">5.4.2.9</ecNumber>
    </recommendedName>
</protein>
<gene>
    <name evidence="5" type="ORF">BHF68_14085</name>
</gene>
<feature type="domain" description="MobA-like NTP transferase" evidence="4">
    <location>
        <begin position="297"/>
        <end position="415"/>
    </location>
</feature>
<proteinExistence type="inferred from homology"/>
<dbReference type="InterPro" id="IPR015813">
    <property type="entry name" value="Pyrv/PenolPyrv_kinase-like_dom"/>
</dbReference>
<dbReference type="InterPro" id="IPR040442">
    <property type="entry name" value="Pyrv_kinase-like_dom_sf"/>
</dbReference>
<dbReference type="RefSeq" id="WP_069642593.1">
    <property type="nucleotide sequence ID" value="NZ_MIJE01000005.1"/>
</dbReference>
<dbReference type="STRING" id="766136.BHF68_14085"/>
<evidence type="ECO:0000256" key="2">
    <source>
        <dbReference type="ARBA" id="ARBA00024063"/>
    </source>
</evidence>
<evidence type="ECO:0000256" key="1">
    <source>
        <dbReference type="ARBA" id="ARBA00023235"/>
    </source>
</evidence>
<organism evidence="5 6">
    <name type="scientific">Desulfuribacillus alkaliarsenatis</name>
    <dbReference type="NCBI Taxonomy" id="766136"/>
    <lineage>
        <taxon>Bacteria</taxon>
        <taxon>Bacillati</taxon>
        <taxon>Bacillota</taxon>
        <taxon>Desulfuribacillia</taxon>
        <taxon>Desulfuribacillales</taxon>
        <taxon>Desulfuribacillaceae</taxon>
        <taxon>Desulfuribacillus</taxon>
    </lineage>
</organism>
<dbReference type="GO" id="GO:0016779">
    <property type="term" value="F:nucleotidyltransferase activity"/>
    <property type="evidence" value="ECO:0007669"/>
    <property type="project" value="UniProtKB-ARBA"/>
</dbReference>
<evidence type="ECO:0000313" key="5">
    <source>
        <dbReference type="EMBL" id="OEF97723.1"/>
    </source>
</evidence>
<dbReference type="Pfam" id="PF12804">
    <property type="entry name" value="NTP_transf_3"/>
    <property type="match status" value="1"/>
</dbReference>
<evidence type="ECO:0000259" key="4">
    <source>
        <dbReference type="Pfam" id="PF12804"/>
    </source>
</evidence>